<dbReference type="GeneTree" id="ENSGT00940000159893"/>
<dbReference type="PANTHER" id="PTHR12461:SF43">
    <property type="entry name" value="HSPB1-ASSOCIATED PROTEIN 1"/>
    <property type="match status" value="1"/>
</dbReference>
<dbReference type="FunFam" id="2.60.120.650:FF:000018">
    <property type="entry name" value="HSPB1-associated protein 1 homolog"/>
    <property type="match status" value="1"/>
</dbReference>
<evidence type="ECO:0000256" key="4">
    <source>
        <dbReference type="SAM" id="MobiDB-lite"/>
    </source>
</evidence>
<accession>A0A3Q3DQ59</accession>
<dbReference type="AlphaFoldDB" id="A0A3Q3DQ59"/>
<dbReference type="Pfam" id="PF13621">
    <property type="entry name" value="Cupin_8"/>
    <property type="match status" value="1"/>
</dbReference>
<evidence type="ECO:0000256" key="2">
    <source>
        <dbReference type="ARBA" id="ARBA00022490"/>
    </source>
</evidence>
<evidence type="ECO:0000256" key="1">
    <source>
        <dbReference type="ARBA" id="ARBA00004496"/>
    </source>
</evidence>
<comment type="function">
    <text evidence="3">May play a role in cellular stress response.</text>
</comment>
<dbReference type="OMA" id="SWECSSW"/>
<keyword evidence="7" id="KW-1185">Reference proteome</keyword>
<dbReference type="PROSITE" id="PS51184">
    <property type="entry name" value="JMJC"/>
    <property type="match status" value="1"/>
</dbReference>
<dbReference type="SUPFAM" id="SSF51197">
    <property type="entry name" value="Clavaminate synthase-like"/>
    <property type="match status" value="1"/>
</dbReference>
<protein>
    <submittedName>
        <fullName evidence="6">Hspb associated protein 1</fullName>
    </submittedName>
</protein>
<feature type="domain" description="JmjC" evidence="5">
    <location>
        <begin position="116"/>
        <end position="276"/>
    </location>
</feature>
<dbReference type="SMART" id="SM00558">
    <property type="entry name" value="JmjC"/>
    <property type="match status" value="1"/>
</dbReference>
<proteinExistence type="predicted"/>
<evidence type="ECO:0000313" key="7">
    <source>
        <dbReference type="Proteomes" id="UP000264820"/>
    </source>
</evidence>
<evidence type="ECO:0000256" key="3">
    <source>
        <dbReference type="ARBA" id="ARBA00037342"/>
    </source>
</evidence>
<dbReference type="PANTHER" id="PTHR12461">
    <property type="entry name" value="HYPOXIA-INDUCIBLE FACTOR 1 ALPHA INHIBITOR-RELATED"/>
    <property type="match status" value="1"/>
</dbReference>
<feature type="compositionally biased region" description="Basic and acidic residues" evidence="4">
    <location>
        <begin position="334"/>
        <end position="346"/>
    </location>
</feature>
<dbReference type="InterPro" id="IPR041667">
    <property type="entry name" value="Cupin_8"/>
</dbReference>
<evidence type="ECO:0000259" key="5">
    <source>
        <dbReference type="PROSITE" id="PS51184"/>
    </source>
</evidence>
<evidence type="ECO:0000313" key="6">
    <source>
        <dbReference type="Ensembl" id="ENSHCOP00000017695.1"/>
    </source>
</evidence>
<sequence length="414" mass="47159">MLQAMDTGATHVPPFSPEEAQRIVGQLQQPAVFLNMTHGWPVLGWTAENLRERLEDRTIRFRLGRKEETNVPQFETQCAYVEASMGQFLSWLKDEAREDVGSFYDYPRSQFWAYADYKYIARMFAHQPDMFEDVKWDAFGFEGRNGKESTLWMGTEGANTPCHLDSYGCNLVLQVQGRKRWHMFPPEDTSKLYPSRIPYEESSVFSRVNILRPDLGRFPAFQHAGAHVVTLLPGQVLFVPRHWWHYVESLDAVTISVNSWIELDDDHVARVGEAVTRTVVCAVKSAQGDGECWLNPTEEGVTSHNDNMRYINLALRACAQQEKTKPTLRSNNPTKRDSDGRIRSDVRFGPCLLPVPRLPPPLQDGGDDDMGPDTIEESPVGTDDLLECLLHPDVVAMVTRLLLDKQRRTPITPR</sequence>
<reference evidence="6" key="1">
    <citation type="submission" date="2025-08" db="UniProtKB">
        <authorList>
            <consortium name="Ensembl"/>
        </authorList>
    </citation>
    <scope>IDENTIFICATION</scope>
</reference>
<dbReference type="STRING" id="109280.ENSHCOP00000017695"/>
<dbReference type="InterPro" id="IPR003347">
    <property type="entry name" value="JmjC_dom"/>
</dbReference>
<comment type="subcellular location">
    <subcellularLocation>
        <location evidence="1">Cytoplasm</location>
    </subcellularLocation>
</comment>
<feature type="region of interest" description="Disordered" evidence="4">
    <location>
        <begin position="322"/>
        <end position="376"/>
    </location>
</feature>
<dbReference type="Proteomes" id="UP000264820">
    <property type="component" value="Unplaced"/>
</dbReference>
<reference evidence="6" key="2">
    <citation type="submission" date="2025-09" db="UniProtKB">
        <authorList>
            <consortium name="Ensembl"/>
        </authorList>
    </citation>
    <scope>IDENTIFICATION</scope>
</reference>
<dbReference type="GO" id="GO:0005737">
    <property type="term" value="C:cytoplasm"/>
    <property type="evidence" value="ECO:0007669"/>
    <property type="project" value="UniProtKB-SubCell"/>
</dbReference>
<dbReference type="Gene3D" id="2.60.120.650">
    <property type="entry name" value="Cupin"/>
    <property type="match status" value="1"/>
</dbReference>
<keyword evidence="2" id="KW-0963">Cytoplasm</keyword>
<dbReference type="Ensembl" id="ENSHCOT00000013149.1">
    <property type="protein sequence ID" value="ENSHCOP00000017695.1"/>
    <property type="gene ID" value="ENSHCOG00000001688.1"/>
</dbReference>
<feature type="compositionally biased region" description="Acidic residues" evidence="4">
    <location>
        <begin position="365"/>
        <end position="376"/>
    </location>
</feature>
<name>A0A3Q3DQ59_HIPCM</name>
<organism evidence="6 7">
    <name type="scientific">Hippocampus comes</name>
    <name type="common">Tiger tail seahorse</name>
    <dbReference type="NCBI Taxonomy" id="109280"/>
    <lineage>
        <taxon>Eukaryota</taxon>
        <taxon>Metazoa</taxon>
        <taxon>Chordata</taxon>
        <taxon>Craniata</taxon>
        <taxon>Vertebrata</taxon>
        <taxon>Euteleostomi</taxon>
        <taxon>Actinopterygii</taxon>
        <taxon>Neopterygii</taxon>
        <taxon>Teleostei</taxon>
        <taxon>Neoteleostei</taxon>
        <taxon>Acanthomorphata</taxon>
        <taxon>Syngnathiaria</taxon>
        <taxon>Syngnathiformes</taxon>
        <taxon>Syngnathoidei</taxon>
        <taxon>Syngnathidae</taxon>
        <taxon>Hippocampus</taxon>
    </lineage>
</organism>